<dbReference type="GO" id="GO:0043683">
    <property type="term" value="P:type IV pilus assembly"/>
    <property type="evidence" value="ECO:0007669"/>
    <property type="project" value="InterPro"/>
</dbReference>
<dbReference type="PANTHER" id="PTHR39555:SF1">
    <property type="entry name" value="TYPE IV PILUS INNER MEMBRANE COMPONENT PILO"/>
    <property type="match status" value="1"/>
</dbReference>
<protein>
    <submittedName>
        <fullName evidence="3">Type IV pilus biogenesis protein PilO</fullName>
    </submittedName>
</protein>
<keyword evidence="2" id="KW-1133">Transmembrane helix</keyword>
<dbReference type="Proteomes" id="UP000010809">
    <property type="component" value="Chromosome"/>
</dbReference>
<feature type="transmembrane region" description="Helical" evidence="2">
    <location>
        <begin position="20"/>
        <end position="42"/>
    </location>
</feature>
<name>L0E392_THIND</name>
<dbReference type="Gene3D" id="3.30.70.60">
    <property type="match status" value="1"/>
</dbReference>
<feature type="coiled-coil region" evidence="1">
    <location>
        <begin position="49"/>
        <end position="93"/>
    </location>
</feature>
<proteinExistence type="predicted"/>
<dbReference type="GO" id="GO:0043107">
    <property type="term" value="P:type IV pilus-dependent motility"/>
    <property type="evidence" value="ECO:0007669"/>
    <property type="project" value="InterPro"/>
</dbReference>
<dbReference type="Gene3D" id="1.10.287.540">
    <property type="entry name" value="Helix hairpin bin"/>
    <property type="match status" value="1"/>
</dbReference>
<dbReference type="PANTHER" id="PTHR39555">
    <property type="entry name" value="FIMBRIAL ASSEMBLY PROTEIN PILO-LIKE PROTEIN-RELATED"/>
    <property type="match status" value="1"/>
</dbReference>
<dbReference type="InterPro" id="IPR014717">
    <property type="entry name" value="Transl_elong_EF1B/ribsomal_bS6"/>
</dbReference>
<dbReference type="EMBL" id="CP003989">
    <property type="protein sequence ID" value="AGA35106.1"/>
    <property type="molecule type" value="Genomic_DNA"/>
</dbReference>
<gene>
    <name evidence="3" type="ordered locus">TVNIR_3471</name>
</gene>
<dbReference type="HOGENOM" id="CLU_102444_1_0_6"/>
<reference evidence="3" key="1">
    <citation type="submission" date="2015-12" db="EMBL/GenBank/DDBJ databases">
        <authorList>
            <person name="Tikhonova T.V."/>
            <person name="Pavlov A.R."/>
            <person name="Beletsky A.V."/>
            <person name="Mardanov A.V."/>
            <person name="Sorokin D.Y."/>
            <person name="Ravin N.V."/>
            <person name="Popov V.O."/>
        </authorList>
    </citation>
    <scope>NUCLEOTIDE SEQUENCE</scope>
    <source>
        <strain evidence="3">DSM 14787</strain>
    </source>
</reference>
<dbReference type="RefSeq" id="WP_015260204.1">
    <property type="nucleotide sequence ID" value="NC_019902.2"/>
</dbReference>
<evidence type="ECO:0000256" key="1">
    <source>
        <dbReference type="SAM" id="Coils"/>
    </source>
</evidence>
<dbReference type="Pfam" id="PF04350">
    <property type="entry name" value="PilO"/>
    <property type="match status" value="1"/>
</dbReference>
<evidence type="ECO:0000313" key="4">
    <source>
        <dbReference type="Proteomes" id="UP000010809"/>
    </source>
</evidence>
<sequence>MDLKSINEIDFRNLGEAPVVVKVAIIALIVAVLAGAGFWYFIKDQVETLDREERREVQLRVEFEEKQERAANLAAYEEQLAEMERMFASLVQLLPSTAEIPSLLVDISQTALSVGLEIELFQPRGEANRTFYAEVPIQLRVRGNYEQLAEFVSGISAMPRIVTVHDAFIRPGSSDDDLLMDAIARTYRYLEGT</sequence>
<accession>L0E392</accession>
<keyword evidence="2" id="KW-0812">Transmembrane</keyword>
<keyword evidence="1" id="KW-0175">Coiled coil</keyword>
<dbReference type="OrthoDB" id="9802133at2"/>
<dbReference type="PATRIC" id="fig|1255043.3.peg.3501"/>
<dbReference type="eggNOG" id="COG3167">
    <property type="taxonomic scope" value="Bacteria"/>
</dbReference>
<evidence type="ECO:0000313" key="3">
    <source>
        <dbReference type="EMBL" id="AGA35106.1"/>
    </source>
</evidence>
<keyword evidence="4" id="KW-1185">Reference proteome</keyword>
<dbReference type="InterPro" id="IPR007445">
    <property type="entry name" value="PilO"/>
</dbReference>
<dbReference type="STRING" id="1255043.TVNIR_3471"/>
<dbReference type="PIRSF" id="PIRSF016482">
    <property type="entry name" value="PilO"/>
    <property type="match status" value="1"/>
</dbReference>
<dbReference type="AlphaFoldDB" id="L0E392"/>
<evidence type="ECO:0000256" key="2">
    <source>
        <dbReference type="SAM" id="Phobius"/>
    </source>
</evidence>
<organism evidence="3 4">
    <name type="scientific">Thioalkalivibrio nitratireducens (strain DSM 14787 / UNIQEM 213 / ALEN2)</name>
    <dbReference type="NCBI Taxonomy" id="1255043"/>
    <lineage>
        <taxon>Bacteria</taxon>
        <taxon>Pseudomonadati</taxon>
        <taxon>Pseudomonadota</taxon>
        <taxon>Gammaproteobacteria</taxon>
        <taxon>Chromatiales</taxon>
        <taxon>Ectothiorhodospiraceae</taxon>
        <taxon>Thioalkalivibrio</taxon>
    </lineage>
</organism>
<keyword evidence="2" id="KW-0472">Membrane</keyword>
<dbReference type="KEGG" id="tni:TVNIR_3471"/>